<dbReference type="Proteomes" id="UP000008144">
    <property type="component" value="Chromosome 12"/>
</dbReference>
<evidence type="ECO:0000313" key="4">
    <source>
        <dbReference type="Proteomes" id="UP000008144"/>
    </source>
</evidence>
<feature type="compositionally biased region" description="Low complexity" evidence="2">
    <location>
        <begin position="154"/>
        <end position="166"/>
    </location>
</feature>
<accession>H2XR41</accession>
<sequence length="180" mass="20669">MREKLDRMHEISAENLLLQSDVADYQAELTELRTEAKELRNKCYELSEENRQHKAEVRDLRRYIDLLKANKTGDTRQDLLSKIEYYQMEHDRLLEEVRRLKHRLGDVSPRSPRNRSASPRPSSRHSFVSSVSPSKQNVRFSTSRDRARSPVTDAMAASTASSLAASRLTKDRSISPSAAL</sequence>
<keyword evidence="1" id="KW-0175">Coiled coil</keyword>
<evidence type="ECO:0000256" key="1">
    <source>
        <dbReference type="SAM" id="Coils"/>
    </source>
</evidence>
<reference evidence="3" key="3">
    <citation type="submission" date="2025-08" db="UniProtKB">
        <authorList>
            <consortium name="Ensembl"/>
        </authorList>
    </citation>
    <scope>IDENTIFICATION</scope>
</reference>
<keyword evidence="4" id="KW-1185">Reference proteome</keyword>
<dbReference type="Ensembl" id="ENSCINT00000036155.1">
    <property type="protein sequence ID" value="ENSCINP00000032125.1"/>
    <property type="gene ID" value="ENSCING00000022621.1"/>
</dbReference>
<reference evidence="3" key="2">
    <citation type="journal article" date="2008" name="Genome Biol.">
        <title>Improved genome assembly and evidence-based global gene model set for the chordate Ciona intestinalis: new insight into intron and operon populations.</title>
        <authorList>
            <person name="Satou Y."/>
            <person name="Mineta K."/>
            <person name="Ogasawara M."/>
            <person name="Sasakura Y."/>
            <person name="Shoguchi E."/>
            <person name="Ueno K."/>
            <person name="Yamada L."/>
            <person name="Matsumoto J."/>
            <person name="Wasserscheid J."/>
            <person name="Dewar K."/>
            <person name="Wiley G.B."/>
            <person name="Macmil S.L."/>
            <person name="Roe B.A."/>
            <person name="Zeller R.W."/>
            <person name="Hastings K.E."/>
            <person name="Lemaire P."/>
            <person name="Lindquist E."/>
            <person name="Endo T."/>
            <person name="Hotta K."/>
            <person name="Inaba K."/>
        </authorList>
    </citation>
    <scope>NUCLEOTIDE SEQUENCE [LARGE SCALE GENOMIC DNA]</scope>
    <source>
        <strain evidence="3">wild type</strain>
    </source>
</reference>
<dbReference type="HOGENOM" id="CLU_1499559_0_0_1"/>
<reference evidence="3" key="4">
    <citation type="submission" date="2025-09" db="UniProtKB">
        <authorList>
            <consortium name="Ensembl"/>
        </authorList>
    </citation>
    <scope>IDENTIFICATION</scope>
</reference>
<feature type="region of interest" description="Disordered" evidence="2">
    <location>
        <begin position="104"/>
        <end position="180"/>
    </location>
</feature>
<dbReference type="EMBL" id="EAAA01001040">
    <property type="status" value="NOT_ANNOTATED_CDS"/>
    <property type="molecule type" value="Genomic_DNA"/>
</dbReference>
<reference evidence="4" key="1">
    <citation type="journal article" date="2002" name="Science">
        <title>The draft genome of Ciona intestinalis: insights into chordate and vertebrate origins.</title>
        <authorList>
            <person name="Dehal P."/>
            <person name="Satou Y."/>
            <person name="Campbell R.K."/>
            <person name="Chapman J."/>
            <person name="Degnan B."/>
            <person name="De Tomaso A."/>
            <person name="Davidson B."/>
            <person name="Di Gregorio A."/>
            <person name="Gelpke M."/>
            <person name="Goodstein D.M."/>
            <person name="Harafuji N."/>
            <person name="Hastings K.E."/>
            <person name="Ho I."/>
            <person name="Hotta K."/>
            <person name="Huang W."/>
            <person name="Kawashima T."/>
            <person name="Lemaire P."/>
            <person name="Martinez D."/>
            <person name="Meinertzhagen I.A."/>
            <person name="Necula S."/>
            <person name="Nonaka M."/>
            <person name="Putnam N."/>
            <person name="Rash S."/>
            <person name="Saiga H."/>
            <person name="Satake M."/>
            <person name="Terry A."/>
            <person name="Yamada L."/>
            <person name="Wang H.G."/>
            <person name="Awazu S."/>
            <person name="Azumi K."/>
            <person name="Boore J."/>
            <person name="Branno M."/>
            <person name="Chin-Bow S."/>
            <person name="DeSantis R."/>
            <person name="Doyle S."/>
            <person name="Francino P."/>
            <person name="Keys D.N."/>
            <person name="Haga S."/>
            <person name="Hayashi H."/>
            <person name="Hino K."/>
            <person name="Imai K.S."/>
            <person name="Inaba K."/>
            <person name="Kano S."/>
            <person name="Kobayashi K."/>
            <person name="Kobayashi M."/>
            <person name="Lee B.I."/>
            <person name="Makabe K.W."/>
            <person name="Manohar C."/>
            <person name="Matassi G."/>
            <person name="Medina M."/>
            <person name="Mochizuki Y."/>
            <person name="Mount S."/>
            <person name="Morishita T."/>
            <person name="Miura S."/>
            <person name="Nakayama A."/>
            <person name="Nishizaka S."/>
            <person name="Nomoto H."/>
            <person name="Ohta F."/>
            <person name="Oishi K."/>
            <person name="Rigoutsos I."/>
            <person name="Sano M."/>
            <person name="Sasaki A."/>
            <person name="Sasakura Y."/>
            <person name="Shoguchi E."/>
            <person name="Shin-i T."/>
            <person name="Spagnuolo A."/>
            <person name="Stainier D."/>
            <person name="Suzuki M.M."/>
            <person name="Tassy O."/>
            <person name="Takatori N."/>
            <person name="Tokuoka M."/>
            <person name="Yagi K."/>
            <person name="Yoshizaki F."/>
            <person name="Wada S."/>
            <person name="Zhang C."/>
            <person name="Hyatt P.D."/>
            <person name="Larimer F."/>
            <person name="Detter C."/>
            <person name="Doggett N."/>
            <person name="Glavina T."/>
            <person name="Hawkins T."/>
            <person name="Richardson P."/>
            <person name="Lucas S."/>
            <person name="Kohara Y."/>
            <person name="Levine M."/>
            <person name="Satoh N."/>
            <person name="Rokhsar D.S."/>
        </authorList>
    </citation>
    <scope>NUCLEOTIDE SEQUENCE [LARGE SCALE GENOMIC DNA]</scope>
</reference>
<evidence type="ECO:0000313" key="3">
    <source>
        <dbReference type="Ensembl" id="ENSCINP00000032125.1"/>
    </source>
</evidence>
<name>H2XR41_CIOIN</name>
<feature type="compositionally biased region" description="Low complexity" evidence="2">
    <location>
        <begin position="108"/>
        <end position="134"/>
    </location>
</feature>
<dbReference type="InParanoid" id="H2XR41"/>
<feature type="coiled-coil region" evidence="1">
    <location>
        <begin position="15"/>
        <end position="103"/>
    </location>
</feature>
<dbReference type="AlphaFoldDB" id="H2XR41"/>
<organism evidence="3 4">
    <name type="scientific">Ciona intestinalis</name>
    <name type="common">Transparent sea squirt</name>
    <name type="synonym">Ascidia intestinalis</name>
    <dbReference type="NCBI Taxonomy" id="7719"/>
    <lineage>
        <taxon>Eukaryota</taxon>
        <taxon>Metazoa</taxon>
        <taxon>Chordata</taxon>
        <taxon>Tunicata</taxon>
        <taxon>Ascidiacea</taxon>
        <taxon>Phlebobranchia</taxon>
        <taxon>Cionidae</taxon>
        <taxon>Ciona</taxon>
    </lineage>
</organism>
<protein>
    <submittedName>
        <fullName evidence="3">Uncharacterized protein</fullName>
    </submittedName>
</protein>
<proteinExistence type="predicted"/>
<evidence type="ECO:0000256" key="2">
    <source>
        <dbReference type="SAM" id="MobiDB-lite"/>
    </source>
</evidence>